<dbReference type="InterPro" id="IPR036937">
    <property type="entry name" value="Adhesion_dom_fimbrial_sf"/>
</dbReference>
<evidence type="ECO:0000313" key="7">
    <source>
        <dbReference type="EMBL" id="ECJ2325512.1"/>
    </source>
</evidence>
<proteinExistence type="inferred from homology"/>
<dbReference type="Pfam" id="PF00419">
    <property type="entry name" value="Fimbrial"/>
    <property type="match status" value="1"/>
</dbReference>
<keyword evidence="3 5" id="KW-0732">Signal</keyword>
<comment type="similarity">
    <text evidence="2">Belongs to the fimbrial protein family.</text>
</comment>
<dbReference type="InterPro" id="IPR000259">
    <property type="entry name" value="Adhesion_dom_fimbrial"/>
</dbReference>
<feature type="chain" id="PRO_5025039162" evidence="5">
    <location>
        <begin position="22"/>
        <end position="198"/>
    </location>
</feature>
<dbReference type="Gene3D" id="2.60.40.1090">
    <property type="entry name" value="Fimbrial-type adhesion domain"/>
    <property type="match status" value="1"/>
</dbReference>
<reference evidence="7" key="1">
    <citation type="submission" date="2019-07" db="EMBL/GenBank/DDBJ databases">
        <authorList>
            <person name="Ashton P.M."/>
            <person name="Dallman T."/>
            <person name="Nair S."/>
            <person name="De Pinna E."/>
            <person name="Peters T."/>
            <person name="Grant K."/>
        </authorList>
    </citation>
    <scope>NUCLEOTIDE SEQUENCE [LARGE SCALE GENOMIC DNA]</scope>
    <source>
        <strain evidence="7">598112</strain>
    </source>
</reference>
<evidence type="ECO:0000259" key="6">
    <source>
        <dbReference type="Pfam" id="PF00419"/>
    </source>
</evidence>
<comment type="subcellular location">
    <subcellularLocation>
        <location evidence="1">Fimbrium</location>
    </subcellularLocation>
</comment>
<keyword evidence="4" id="KW-0281">Fimbrium</keyword>
<dbReference type="Proteomes" id="UP000839824">
    <property type="component" value="Unassembled WGS sequence"/>
</dbReference>
<dbReference type="GO" id="GO:0043709">
    <property type="term" value="P:cell adhesion involved in single-species biofilm formation"/>
    <property type="evidence" value="ECO:0007669"/>
    <property type="project" value="TreeGrafter"/>
</dbReference>
<gene>
    <name evidence="7" type="ORF">FNJ06_07840</name>
</gene>
<feature type="domain" description="Fimbrial-type adhesion" evidence="6">
    <location>
        <begin position="56"/>
        <end position="198"/>
    </location>
</feature>
<dbReference type="SUPFAM" id="SSF49401">
    <property type="entry name" value="Bacterial adhesins"/>
    <property type="match status" value="1"/>
</dbReference>
<accession>A0A5Y3UWM3</accession>
<name>A0A5Y3UWM3_SALER</name>
<evidence type="ECO:0000256" key="3">
    <source>
        <dbReference type="ARBA" id="ARBA00022729"/>
    </source>
</evidence>
<protein>
    <submittedName>
        <fullName evidence="7">Fimbrial protein</fullName>
    </submittedName>
</protein>
<comment type="caution">
    <text evidence="7">The sequence shown here is derived from an EMBL/GenBank/DDBJ whole genome shotgun (WGS) entry which is preliminary data.</text>
</comment>
<dbReference type="NCBIfam" id="NF011776">
    <property type="entry name" value="PRK15239.1"/>
    <property type="match status" value="1"/>
</dbReference>
<dbReference type="InterPro" id="IPR008966">
    <property type="entry name" value="Adhesion_dom_sf"/>
</dbReference>
<dbReference type="EMBL" id="AAIXRY010000006">
    <property type="protein sequence ID" value="ECJ2325512.1"/>
    <property type="molecule type" value="Genomic_DNA"/>
</dbReference>
<dbReference type="PANTHER" id="PTHR33420:SF3">
    <property type="entry name" value="FIMBRIAL SUBUNIT ELFA"/>
    <property type="match status" value="1"/>
</dbReference>
<dbReference type="AlphaFoldDB" id="A0A5Y3UWM3"/>
<sequence length="198" mass="20724">MKKAILAVAMVMAMGSTSAMADDVQGGQINFHGLVSATTCSKVVSTSRGDEATDGNVYLETAAPADITKAVQSASYGAKPQPFTIVLNCKDAAEVTAGTTVAQLTMTSSFSNTQGTLDNDKNLVTAGIAAADNVDIAIHDVTAKTQMKVDGSDAHSATFDENKIATYNFMASYVRDVEANEVTPGHVTTNAMYTFTYQ</sequence>
<dbReference type="InterPro" id="IPR050263">
    <property type="entry name" value="Bact_Fimbrial_Adh_Pro"/>
</dbReference>
<dbReference type="PANTHER" id="PTHR33420">
    <property type="entry name" value="FIMBRIAL SUBUNIT ELFA-RELATED"/>
    <property type="match status" value="1"/>
</dbReference>
<evidence type="ECO:0000256" key="4">
    <source>
        <dbReference type="ARBA" id="ARBA00023263"/>
    </source>
</evidence>
<feature type="signal peptide" evidence="5">
    <location>
        <begin position="1"/>
        <end position="21"/>
    </location>
</feature>
<dbReference type="GO" id="GO:0009289">
    <property type="term" value="C:pilus"/>
    <property type="evidence" value="ECO:0007669"/>
    <property type="project" value="UniProtKB-SubCell"/>
</dbReference>
<evidence type="ECO:0000256" key="1">
    <source>
        <dbReference type="ARBA" id="ARBA00004561"/>
    </source>
</evidence>
<evidence type="ECO:0000256" key="5">
    <source>
        <dbReference type="SAM" id="SignalP"/>
    </source>
</evidence>
<organism evidence="7">
    <name type="scientific">Salmonella enterica subsp. salamae</name>
    <dbReference type="NCBI Taxonomy" id="59202"/>
    <lineage>
        <taxon>Bacteria</taxon>
        <taxon>Pseudomonadati</taxon>
        <taxon>Pseudomonadota</taxon>
        <taxon>Gammaproteobacteria</taxon>
        <taxon>Enterobacterales</taxon>
        <taxon>Enterobacteriaceae</taxon>
        <taxon>Salmonella</taxon>
    </lineage>
</organism>
<evidence type="ECO:0000256" key="2">
    <source>
        <dbReference type="ARBA" id="ARBA00006671"/>
    </source>
</evidence>